<dbReference type="HOGENOM" id="CLU_010119_4_0_1"/>
<dbReference type="Pfam" id="PF03171">
    <property type="entry name" value="2OG-FeII_Oxy"/>
    <property type="match status" value="1"/>
</dbReference>
<dbReference type="Proteomes" id="UP000053259">
    <property type="component" value="Unassembled WGS sequence"/>
</dbReference>
<reference evidence="4 5" key="1">
    <citation type="submission" date="2015-01" db="EMBL/GenBank/DDBJ databases">
        <title>The Genome Sequence of Ochroconis gallopava CBS43764.</title>
        <authorList>
            <consortium name="The Broad Institute Genomics Platform"/>
            <person name="Cuomo C."/>
            <person name="de Hoog S."/>
            <person name="Gorbushina A."/>
            <person name="Stielow B."/>
            <person name="Teixiera M."/>
            <person name="Abouelleil A."/>
            <person name="Chapman S.B."/>
            <person name="Priest M."/>
            <person name="Young S.K."/>
            <person name="Wortman J."/>
            <person name="Nusbaum C."/>
            <person name="Birren B."/>
        </authorList>
    </citation>
    <scope>NUCLEOTIDE SEQUENCE [LARGE SCALE GENOMIC DNA]</scope>
    <source>
        <strain evidence="4 5">CBS 43764</strain>
    </source>
</reference>
<dbReference type="AlphaFoldDB" id="A0A0D2AN51"/>
<dbReference type="PROSITE" id="PS51471">
    <property type="entry name" value="FE2OG_OXY"/>
    <property type="match status" value="1"/>
</dbReference>
<accession>A0A0D2AN51</accession>
<dbReference type="OrthoDB" id="288590at2759"/>
<evidence type="ECO:0000313" key="4">
    <source>
        <dbReference type="EMBL" id="KIW00534.1"/>
    </source>
</evidence>
<dbReference type="Gene3D" id="2.60.120.330">
    <property type="entry name" value="B-lactam Antibiotic, Isopenicillin N Synthase, Chain"/>
    <property type="match status" value="1"/>
</dbReference>
<dbReference type="InterPro" id="IPR005123">
    <property type="entry name" value="Oxoglu/Fe-dep_dioxygenase_dom"/>
</dbReference>
<evidence type="ECO:0000259" key="3">
    <source>
        <dbReference type="PROSITE" id="PS51471"/>
    </source>
</evidence>
<keyword evidence="2" id="KW-0560">Oxidoreductase</keyword>
<dbReference type="GO" id="GO:0044283">
    <property type="term" value="P:small molecule biosynthetic process"/>
    <property type="evidence" value="ECO:0007669"/>
    <property type="project" value="UniProtKB-ARBA"/>
</dbReference>
<evidence type="ECO:0000256" key="2">
    <source>
        <dbReference type="RuleBase" id="RU003682"/>
    </source>
</evidence>
<dbReference type="InParanoid" id="A0A0D2AN51"/>
<dbReference type="VEuPathDB" id="FungiDB:PV09_07891"/>
<evidence type="ECO:0000256" key="1">
    <source>
        <dbReference type="ARBA" id="ARBA00008056"/>
    </source>
</evidence>
<sequence length="408" mass="44436">MDGGDEAQFPGIPPFPNTVPTAPLVRISLANLLARDAEEEDKLWNACCDLGFFYLDLRRSRGVGTGGAASGATNGACKVGSNGAAAEGAIIDGERLLADADALFDVAEEFFALPVEEKAKYDFSDQRSYFGYKGFGVGILDDKGSRDRNEFYNVSKDDILGISSPLPAPHLFNKHRALLRSYIEQSHGLIELILRFLEPRLQLPAQSLESLHRVDAVSGDQVRFIKAPPQPPDDRRTALGAHTDFGSVTVLFNRVGGLQVRLPASIAAVEPAVPGRMSEAERSLCTEGWAYVHPLPGHAIINLGDALVKFSAGILRSNIHRVVAPPGAQGDVTRYSLVYFSRPEDEVVLKALKDSPLIAERVGRGWEEQEEAVTSKEWILRRALGRREGKYYDPSKAKGTEEARGARG</sequence>
<dbReference type="InterPro" id="IPR027443">
    <property type="entry name" value="IPNS-like_sf"/>
</dbReference>
<dbReference type="STRING" id="253628.A0A0D2AN51"/>
<keyword evidence="2" id="KW-0479">Metal-binding</keyword>
<proteinExistence type="inferred from homology"/>
<protein>
    <recommendedName>
        <fullName evidence="3">Fe2OG dioxygenase domain-containing protein</fullName>
    </recommendedName>
</protein>
<comment type="similarity">
    <text evidence="1 2">Belongs to the iron/ascorbate-dependent oxidoreductase family.</text>
</comment>
<dbReference type="InterPro" id="IPR050231">
    <property type="entry name" value="Iron_ascorbate_oxido_reductase"/>
</dbReference>
<dbReference type="EMBL" id="KN847562">
    <property type="protein sequence ID" value="KIW00534.1"/>
    <property type="molecule type" value="Genomic_DNA"/>
</dbReference>
<dbReference type="Pfam" id="PF14226">
    <property type="entry name" value="DIOX_N"/>
    <property type="match status" value="1"/>
</dbReference>
<keyword evidence="5" id="KW-1185">Reference proteome</keyword>
<dbReference type="GeneID" id="27315864"/>
<dbReference type="InterPro" id="IPR026992">
    <property type="entry name" value="DIOX_N"/>
</dbReference>
<organism evidence="4 5">
    <name type="scientific">Verruconis gallopava</name>
    <dbReference type="NCBI Taxonomy" id="253628"/>
    <lineage>
        <taxon>Eukaryota</taxon>
        <taxon>Fungi</taxon>
        <taxon>Dikarya</taxon>
        <taxon>Ascomycota</taxon>
        <taxon>Pezizomycotina</taxon>
        <taxon>Dothideomycetes</taxon>
        <taxon>Pleosporomycetidae</taxon>
        <taxon>Venturiales</taxon>
        <taxon>Sympoventuriaceae</taxon>
        <taxon>Verruconis</taxon>
    </lineage>
</organism>
<dbReference type="PANTHER" id="PTHR47990">
    <property type="entry name" value="2-OXOGLUTARATE (2OG) AND FE(II)-DEPENDENT OXYGENASE SUPERFAMILY PROTEIN-RELATED"/>
    <property type="match status" value="1"/>
</dbReference>
<dbReference type="GO" id="GO:0016491">
    <property type="term" value="F:oxidoreductase activity"/>
    <property type="evidence" value="ECO:0007669"/>
    <property type="project" value="UniProtKB-KW"/>
</dbReference>
<dbReference type="SUPFAM" id="SSF51197">
    <property type="entry name" value="Clavaminate synthase-like"/>
    <property type="match status" value="1"/>
</dbReference>
<dbReference type="InterPro" id="IPR044861">
    <property type="entry name" value="IPNS-like_FE2OG_OXY"/>
</dbReference>
<gene>
    <name evidence="4" type="ORF">PV09_07891</name>
</gene>
<dbReference type="GO" id="GO:0046872">
    <property type="term" value="F:metal ion binding"/>
    <property type="evidence" value="ECO:0007669"/>
    <property type="project" value="UniProtKB-KW"/>
</dbReference>
<keyword evidence="2" id="KW-0408">Iron</keyword>
<dbReference type="RefSeq" id="XP_016210403.1">
    <property type="nucleotide sequence ID" value="XM_016361721.1"/>
</dbReference>
<evidence type="ECO:0000313" key="5">
    <source>
        <dbReference type="Proteomes" id="UP000053259"/>
    </source>
</evidence>
<feature type="domain" description="Fe2OG dioxygenase" evidence="3">
    <location>
        <begin position="218"/>
        <end position="343"/>
    </location>
</feature>
<name>A0A0D2AN51_9PEZI</name>